<protein>
    <submittedName>
        <fullName evidence="6">Protein furry</fullName>
    </submittedName>
</protein>
<feature type="compositionally biased region" description="Acidic residues" evidence="1">
    <location>
        <begin position="2380"/>
        <end position="2394"/>
    </location>
</feature>
<dbReference type="InterPro" id="IPR039867">
    <property type="entry name" value="Furry/Tao3/Mor2"/>
</dbReference>
<dbReference type="Proteomes" id="UP000046393">
    <property type="component" value="Unplaced"/>
</dbReference>
<sequence length="2757" mass="311027">MISVEDKNTDFVSHAHVDSTDRNDSSSRKHTMVELPWGSLRVVPTASTDYAMSPDQYSVKLLLQEVFAILDRKLKAIYEVESQEKNLIKTLQLSDDVYFENVLHTLHGICEHCFPTVLKAVIHWYEKQNEIPLEESNDEKVYSEKRQLAVNVLFCVILIEVLPQVHFFPDSCEQLIMHIVNMAFNEIVYRDPTTVGANYSNFLAVAEKFAEVLGVLSQSHSSLIQKTFLNLLNDLKKENPVNLFPVNNIIALLMAMKFFRVKTNQVVDFEKDIQFLDELGQYYLDVKHKDIKHATAGLLVEILLPVAAQIKTEANIPALISFVDKLYQPTFELVSKKRDKMAAYPLLTCLLCISQSRFFLANWTQFLNFTLASLKSKDPKVSRVALESLYRLVYVIRNNCEGNTATRNRLESICGSLFPKGNRAIIPRDAPLNIFVKIIHFIAQQKLDFAFKEVIFDLLGCNRAHSVLKTSIYPERMNIGIRALMVIANGLQQKEGPPDMPRSMATSSTQRLKKTYISRPLTADIARAIGLEQYYAPCRKAFDSILKALDAQIGKPLMITVVQSRGKEPEELLSGDIKPKLDLFRTCIAAIPRLLPDSMSHTDLVELLIRMSIHVDEELRMHSAQTLQTLMAEFADWREDIIHTVLNFFTNQIMDSFPNLLDMSLRLLYQIIYVWRTAVNAERKREVNENVDHEVKPSIVLKTQVSPLLNNSTALALHSVEGFALAMMCQYRTQTRKLAITILKEVRQLLPLVTLNQHNTPVIEVLDNATPYVISKYIEHVPLSERQFWNQDFASASDKIASIETDVCLVNSDRGNEYFQWDSWACALSGYCEHRFLMSQCPFAVFYAWPVLNIRLNACYSFVDPSNPQNESRASLLRSSKSKGTSSLCGESLGQDSYLSLWQKYLVMSCALAPPFPNSANSLSRSFSPSNAVETDVFRSWTSSVRGIPRASSISATSFYQKIVSMLKWEQVDMRDNVVLGIGSINPAAFENLLEEMKGVFREATDRKTDSNARRKRRKDLLRLQIIRLLQISTFRGVLPCSSCIEAEGGLCSALVDFIDSMRQSLESDQDRDVAVLTSLRLHFAKTIAMIINSIPIERRNNLLASDKKQSLFYLFTSWCSRSIANNDRRREGDIGTYVEQRAIEAMCALLCCGPIFERTKALGDDGYLYGWLETLLDSTNSVVEKLIEPTLSIMLDLNDETAPLLDWTIQVCYSKSAPIAAKCFRSLVTLFSKREYPCEFDSLFVLCQMLVADADFSVALPALELLHLLRRQFLDDSMVVSNFQPGVYNFSTNQTDICRLLARLYPKITMSVFSEVCARLENAHYSRRVALLTVLAAWIENIQLVDIHVEGNDASNLYVETGWGSEEATQLILNNLLYITATLSVDHSKELSLLWNTLASSYQCNLPILLNYLFIMASLASDTLLPHTKRICCFLMETCSSRLVEIMINHLKCVNEQFNLNIERCEMPPYYKWLSVTDFHEKENEPALEEDEKNVDDVNSFERRSIGSTTNLVKQNPPEDEVSTGIHQLPMPAYGGHYSMLLSLLPPTTQPIISFSRCNLALIHICDVIPCSKGIDWRDYIPILLHISVLGLDSLRTSLCRHSRQVIINIVLMFANEAIPAAQLANILLVNQMCHEEQVNIVCSEEGQTENIAKKETQSFSAAKYQEYRQMLLRSNMMFSSETDLVQAIIFCLSEKMDRPLWANEDVTVKTWRIDSAEQLGFLVRHLAEFMLTKSQSFAEGWSHLAMNMALSVSNRHIAGRCFQIASALCQSPTLWIPGVLSRLVETVGESHEDTQAYVTDLMLCLQHAVEHLALPPNVRSTQSPTHARSISYTPVLLRQTAISSLSSSVSPSQDKREIRHSVLISDEHDSILTGMSRSKSASALKTVECEVGLEDLSALCHLLSISVAMLESNSDNEYLLALNLLDKVLDVAGSDRNLCLQRFYKTVSQLEWSTFNGIISLIVKGTVMSGGYELAISILIKCLELIDEPAMGSRLLLPLMIICALPLLLHNFDCPTPLCLATAKAFAEFTMVKDCSDTNEDIDDPFRNFSSMMRQYAEHCFPRDRFQWAKCVVKYLCDALAPDTMQLFMLLVEMLERGTTGYQLCLLHCLYLLLCHGDLSKCSAAPFNAQDYEKSKSIVVRTVSKNLQGANWKEAARILKYIVQSKETVSCLNKGLKYENNLLDELDKIIGEYNTIDSPRKPVETVSLRKHANANQNKVRERLVSLLNASGLRVGLPKNASVIFSQSSHDIALEPLALSSTSSVERVQSNHGNELGSSSSLVADPSVTDSFPRVFREFDFLEAEHDSVSESTESAFNWLSTMRRRSISNVDLENEEHYNDDECSETAVCHRAPSAASDSLEVSSERTPVQSEARSESSEEEEESCDEDLEEDFEADASSYAGSMQGIRTEVFEDNMKSKTLPLYFECNHHSSTQNEHQWLSSFTEISKDDTGELIAQATLLFSQLFRECCVKVSGILRDASHLLTQQHRELASHFGYALDLVLRISDCPFLFVTGQFLRDYSLISKQKCILLELHEHYETFIERKELCIRALNAVKAMTKLMLIGGCSTSTSNNQFLELCKSIHKLFFQLLLISDKMNDMIKGVINTPSCQDADISPEILCLHRCLLASVPDTIHSSDSTLGLSLDPNSEPLLELLQKKQYKSALHTLRQLRQQYGAEFGCCDQVDVEVLLLTYCRSHLGSAFAIVGSYKALSVNCETLREAYIQMAALTRSLASETASFRSSRVSSVSEAYIRS</sequence>
<dbReference type="GO" id="GO:0000902">
    <property type="term" value="P:cell morphogenesis"/>
    <property type="evidence" value="ECO:0007669"/>
    <property type="project" value="InterPro"/>
</dbReference>
<dbReference type="PANTHER" id="PTHR12295">
    <property type="entry name" value="FURRY-RELATED"/>
    <property type="match status" value="1"/>
</dbReference>
<keyword evidence="5" id="KW-1185">Reference proteome</keyword>
<organism evidence="5 6">
    <name type="scientific">Syphacia muris</name>
    <dbReference type="NCBI Taxonomy" id="451379"/>
    <lineage>
        <taxon>Eukaryota</taxon>
        <taxon>Metazoa</taxon>
        <taxon>Ecdysozoa</taxon>
        <taxon>Nematoda</taxon>
        <taxon>Chromadorea</taxon>
        <taxon>Rhabditida</taxon>
        <taxon>Spirurina</taxon>
        <taxon>Oxyuridomorpha</taxon>
        <taxon>Oxyuroidea</taxon>
        <taxon>Oxyuridae</taxon>
        <taxon>Syphacia</taxon>
    </lineage>
</organism>
<dbReference type="GO" id="GO:0031175">
    <property type="term" value="P:neuron projection development"/>
    <property type="evidence" value="ECO:0007669"/>
    <property type="project" value="TreeGrafter"/>
</dbReference>
<evidence type="ECO:0000259" key="3">
    <source>
        <dbReference type="Pfam" id="PF14225"/>
    </source>
</evidence>
<proteinExistence type="predicted"/>
<dbReference type="InterPro" id="IPR045842">
    <property type="entry name" value="Fry_C"/>
</dbReference>
<evidence type="ECO:0000256" key="1">
    <source>
        <dbReference type="SAM" id="MobiDB-lite"/>
    </source>
</evidence>
<dbReference type="GO" id="GO:0030427">
    <property type="term" value="C:site of polarized growth"/>
    <property type="evidence" value="ECO:0007669"/>
    <property type="project" value="TreeGrafter"/>
</dbReference>
<feature type="domain" description="Protein furry C-terminal" evidence="4">
    <location>
        <begin position="2436"/>
        <end position="2738"/>
    </location>
</feature>
<feature type="region of interest" description="Disordered" evidence="1">
    <location>
        <begin position="2352"/>
        <end position="2394"/>
    </location>
</feature>
<evidence type="ECO:0000313" key="6">
    <source>
        <dbReference type="WBParaSite" id="SMUV_0000075401-mRNA-1"/>
    </source>
</evidence>
<dbReference type="Pfam" id="PF14222">
    <property type="entry name" value="MOR2-PAG1_N"/>
    <property type="match status" value="1"/>
</dbReference>
<feature type="compositionally biased region" description="Polar residues" evidence="1">
    <location>
        <begin position="2358"/>
        <end position="2372"/>
    </location>
</feature>
<dbReference type="Pfam" id="PF14225">
    <property type="entry name" value="MOR2-PAG1_C"/>
    <property type="match status" value="1"/>
</dbReference>
<dbReference type="Pfam" id="PF19421">
    <property type="entry name" value="Fry_C"/>
    <property type="match status" value="2"/>
</dbReference>
<feature type="domain" description="Cell morphogenesis protein N-terminal" evidence="2">
    <location>
        <begin position="144"/>
        <end position="675"/>
    </location>
</feature>
<evidence type="ECO:0000313" key="5">
    <source>
        <dbReference type="Proteomes" id="UP000046393"/>
    </source>
</evidence>
<dbReference type="InterPro" id="IPR016024">
    <property type="entry name" value="ARM-type_fold"/>
</dbReference>
<feature type="domain" description="Protein furry C-terminal" evidence="4">
    <location>
        <begin position="2212"/>
        <end position="2401"/>
    </location>
</feature>
<reference evidence="6" key="1">
    <citation type="submission" date="2017-02" db="UniProtKB">
        <authorList>
            <consortium name="WormBaseParasite"/>
        </authorList>
    </citation>
    <scope>IDENTIFICATION</scope>
</reference>
<dbReference type="SUPFAM" id="SSF48371">
    <property type="entry name" value="ARM repeat"/>
    <property type="match status" value="2"/>
</dbReference>
<evidence type="ECO:0000259" key="2">
    <source>
        <dbReference type="Pfam" id="PF14222"/>
    </source>
</evidence>
<dbReference type="PANTHER" id="PTHR12295:SF30">
    <property type="entry name" value="PROTEIN FURRY"/>
    <property type="match status" value="1"/>
</dbReference>
<accession>A0A0N5A9H4</accession>
<feature type="domain" description="Cell morphogenesis protein C-terminal" evidence="3">
    <location>
        <begin position="1906"/>
        <end position="2167"/>
    </location>
</feature>
<evidence type="ECO:0000259" key="4">
    <source>
        <dbReference type="Pfam" id="PF19421"/>
    </source>
</evidence>
<name>A0A0N5A9H4_9BILA</name>
<dbReference type="WBParaSite" id="SMUV_0000075401-mRNA-1">
    <property type="protein sequence ID" value="SMUV_0000075401-mRNA-1"/>
    <property type="gene ID" value="SMUV_0000075401"/>
</dbReference>
<dbReference type="STRING" id="451379.A0A0N5A9H4"/>
<dbReference type="GO" id="GO:0005938">
    <property type="term" value="C:cell cortex"/>
    <property type="evidence" value="ECO:0007669"/>
    <property type="project" value="TreeGrafter"/>
</dbReference>
<dbReference type="InterPro" id="IPR025481">
    <property type="entry name" value="Cell_Morphogen_C"/>
</dbReference>
<dbReference type="InterPro" id="IPR025614">
    <property type="entry name" value="Cell_morpho_N"/>
</dbReference>